<reference evidence="3" key="1">
    <citation type="submission" date="2020-03" db="EMBL/GenBank/DDBJ databases">
        <title>Site-based positive gene gene selection in Geosmithia morbida across the United States reveals a broad range of putative effectors and factors for local host and environmental adapation.</title>
        <authorList>
            <person name="Onufrak A."/>
            <person name="Murdoch R.W."/>
            <person name="Gazis R."/>
            <person name="Huff M."/>
            <person name="Staton M."/>
            <person name="Klingeman W."/>
            <person name="Hadziabdic D."/>
        </authorList>
    </citation>
    <scope>NUCLEOTIDE SEQUENCE</scope>
    <source>
        <strain evidence="3">1262</strain>
    </source>
</reference>
<evidence type="ECO:0000256" key="1">
    <source>
        <dbReference type="SAM" id="MobiDB-lite"/>
    </source>
</evidence>
<feature type="region of interest" description="Disordered" evidence="1">
    <location>
        <begin position="1"/>
        <end position="310"/>
    </location>
</feature>
<comment type="caution">
    <text evidence="3">The sequence shown here is derived from an EMBL/GenBank/DDBJ whole genome shotgun (WGS) entry which is preliminary data.</text>
</comment>
<feature type="compositionally biased region" description="Polar residues" evidence="1">
    <location>
        <begin position="8"/>
        <end position="17"/>
    </location>
</feature>
<dbReference type="AlphaFoldDB" id="A0A9P5D146"/>
<sequence length="385" mass="43062">MVYFPGTQYRSHTSCMTEEQKYQGSLYKDKNKRLKTHDNPDDATKPTEHSKRGSNMAPHAYVEDADETWKDYQGPTDDERSPANPLPEAPTPPGGDDDGVNVFDFLVATGQTPNASTLGLPGDEHDDGSRSLVPYEYDPEEYLDPASLADREDALGPYETPAAAKNDRRRAKEGDIKTDKKRKRPHPHLEIPRDQIMTDAPPVLHSGLTGGLKGLMRPILPPSPDYSGGDVAEPCPASPLKKTKHSKHHKNGQVSSSIFGMMSAAGKSKSSSKKHKSKKHSSHHRRDKSPKLIEYRPQSKDVKDGKTGEEGQMVVFKPRADVFFDFVNKGPESERGCSMNKTLKRFHRERQAAGSNLAKQVEEKELWRDIRLRRNDRGEIVLFSI</sequence>
<feature type="domain" description="Zinc finger C2H2 LYAR-type" evidence="2">
    <location>
        <begin position="2"/>
        <end position="22"/>
    </location>
</feature>
<dbReference type="Proteomes" id="UP000749293">
    <property type="component" value="Unassembled WGS sequence"/>
</dbReference>
<organism evidence="3 4">
    <name type="scientific">Geosmithia morbida</name>
    <dbReference type="NCBI Taxonomy" id="1094350"/>
    <lineage>
        <taxon>Eukaryota</taxon>
        <taxon>Fungi</taxon>
        <taxon>Dikarya</taxon>
        <taxon>Ascomycota</taxon>
        <taxon>Pezizomycotina</taxon>
        <taxon>Sordariomycetes</taxon>
        <taxon>Hypocreomycetidae</taxon>
        <taxon>Hypocreales</taxon>
        <taxon>Bionectriaceae</taxon>
        <taxon>Geosmithia</taxon>
    </lineage>
</organism>
<evidence type="ECO:0000313" key="4">
    <source>
        <dbReference type="Proteomes" id="UP000749293"/>
    </source>
</evidence>
<dbReference type="EMBL" id="JAANYQ010000006">
    <property type="protein sequence ID" value="KAF4123468.1"/>
    <property type="molecule type" value="Genomic_DNA"/>
</dbReference>
<feature type="compositionally biased region" description="Basic and acidic residues" evidence="1">
    <location>
        <begin position="289"/>
        <end position="309"/>
    </location>
</feature>
<feature type="compositionally biased region" description="Basic and acidic residues" evidence="1">
    <location>
        <begin position="36"/>
        <end position="51"/>
    </location>
</feature>
<proteinExistence type="predicted"/>
<dbReference type="GeneID" id="55972394"/>
<dbReference type="RefSeq" id="XP_035322120.1">
    <property type="nucleotide sequence ID" value="XM_035468139.1"/>
</dbReference>
<dbReference type="OrthoDB" id="21474at2759"/>
<dbReference type="Pfam" id="PF08790">
    <property type="entry name" value="zf-LYAR"/>
    <property type="match status" value="1"/>
</dbReference>
<feature type="compositionally biased region" description="Basic residues" evidence="1">
    <location>
        <begin position="270"/>
        <end position="288"/>
    </location>
</feature>
<evidence type="ECO:0000313" key="3">
    <source>
        <dbReference type="EMBL" id="KAF4123468.1"/>
    </source>
</evidence>
<evidence type="ECO:0000259" key="2">
    <source>
        <dbReference type="Pfam" id="PF08790"/>
    </source>
</evidence>
<feature type="compositionally biased region" description="Pro residues" evidence="1">
    <location>
        <begin position="84"/>
        <end position="93"/>
    </location>
</feature>
<keyword evidence="4" id="KW-1185">Reference proteome</keyword>
<gene>
    <name evidence="3" type="ORF">GMORB2_6169</name>
</gene>
<protein>
    <submittedName>
        <fullName evidence="3">Cell growth-regulating nucleolar protein</fullName>
    </submittedName>
</protein>
<accession>A0A9P5D146</accession>
<dbReference type="InterPro" id="IPR014898">
    <property type="entry name" value="Znf_C2H2_LYAR"/>
</dbReference>
<name>A0A9P5D146_9HYPO</name>
<feature type="compositionally biased region" description="Basic residues" evidence="1">
    <location>
        <begin position="241"/>
        <end position="251"/>
    </location>
</feature>